<sequence>MYNGQERRKYKRREKPYRAGVRVKRHEGHEKGWDSVFLMNLSAGGALFFYNKDFEIGTLLDLKINAPKAMLNINCVGKVIRAEQFQSTSMFCTAIKFIGIGEQQEEEAIYTAVAEALEQAKKTSVA</sequence>
<dbReference type="EMBL" id="LAZR01037527">
    <property type="protein sequence ID" value="KKL21973.1"/>
    <property type="molecule type" value="Genomic_DNA"/>
</dbReference>
<dbReference type="GO" id="GO:0035438">
    <property type="term" value="F:cyclic-di-GMP binding"/>
    <property type="evidence" value="ECO:0007669"/>
    <property type="project" value="InterPro"/>
</dbReference>
<gene>
    <name evidence="2" type="ORF">LCGC14_2440090</name>
</gene>
<dbReference type="Pfam" id="PF07238">
    <property type="entry name" value="PilZ"/>
    <property type="match status" value="1"/>
</dbReference>
<accession>A0A0F9ED75</accession>
<dbReference type="Gene3D" id="2.40.10.220">
    <property type="entry name" value="predicted glycosyltransferase like domains"/>
    <property type="match status" value="1"/>
</dbReference>
<evidence type="ECO:0000313" key="2">
    <source>
        <dbReference type="EMBL" id="KKL21973.1"/>
    </source>
</evidence>
<proteinExistence type="predicted"/>
<dbReference type="InterPro" id="IPR009875">
    <property type="entry name" value="PilZ_domain"/>
</dbReference>
<feature type="domain" description="PilZ" evidence="1">
    <location>
        <begin position="6"/>
        <end position="107"/>
    </location>
</feature>
<dbReference type="SUPFAM" id="SSF141371">
    <property type="entry name" value="PilZ domain-like"/>
    <property type="match status" value="1"/>
</dbReference>
<reference evidence="2" key="1">
    <citation type="journal article" date="2015" name="Nature">
        <title>Complex archaea that bridge the gap between prokaryotes and eukaryotes.</title>
        <authorList>
            <person name="Spang A."/>
            <person name="Saw J.H."/>
            <person name="Jorgensen S.L."/>
            <person name="Zaremba-Niedzwiedzka K."/>
            <person name="Martijn J."/>
            <person name="Lind A.E."/>
            <person name="van Eijk R."/>
            <person name="Schleper C."/>
            <person name="Guy L."/>
            <person name="Ettema T.J."/>
        </authorList>
    </citation>
    <scope>NUCLEOTIDE SEQUENCE</scope>
</reference>
<name>A0A0F9ED75_9ZZZZ</name>
<comment type="caution">
    <text evidence="2">The sequence shown here is derived from an EMBL/GenBank/DDBJ whole genome shotgun (WGS) entry which is preliminary data.</text>
</comment>
<organism evidence="2">
    <name type="scientific">marine sediment metagenome</name>
    <dbReference type="NCBI Taxonomy" id="412755"/>
    <lineage>
        <taxon>unclassified sequences</taxon>
        <taxon>metagenomes</taxon>
        <taxon>ecological metagenomes</taxon>
    </lineage>
</organism>
<protein>
    <recommendedName>
        <fullName evidence="1">PilZ domain-containing protein</fullName>
    </recommendedName>
</protein>
<evidence type="ECO:0000259" key="1">
    <source>
        <dbReference type="Pfam" id="PF07238"/>
    </source>
</evidence>
<dbReference type="AlphaFoldDB" id="A0A0F9ED75"/>